<dbReference type="Proteomes" id="UP000663855">
    <property type="component" value="Unassembled WGS sequence"/>
</dbReference>
<accession>A0A814H535</accession>
<evidence type="ECO:0000313" key="1">
    <source>
        <dbReference type="EMBL" id="CAF1005034.1"/>
    </source>
</evidence>
<gene>
    <name evidence="1" type="ORF">CJN711_LOCUS2542</name>
</gene>
<reference evidence="1" key="1">
    <citation type="submission" date="2021-02" db="EMBL/GenBank/DDBJ databases">
        <authorList>
            <person name="Nowell W R."/>
        </authorList>
    </citation>
    <scope>NUCLEOTIDE SEQUENCE</scope>
</reference>
<dbReference type="AlphaFoldDB" id="A0A814H535"/>
<organism evidence="1 2">
    <name type="scientific">Rotaria magnacalcarata</name>
    <dbReference type="NCBI Taxonomy" id="392030"/>
    <lineage>
        <taxon>Eukaryota</taxon>
        <taxon>Metazoa</taxon>
        <taxon>Spiralia</taxon>
        <taxon>Gnathifera</taxon>
        <taxon>Rotifera</taxon>
        <taxon>Eurotatoria</taxon>
        <taxon>Bdelloidea</taxon>
        <taxon>Philodinida</taxon>
        <taxon>Philodinidae</taxon>
        <taxon>Rotaria</taxon>
    </lineage>
</organism>
<dbReference type="EMBL" id="CAJNOV010000155">
    <property type="protein sequence ID" value="CAF1005034.1"/>
    <property type="molecule type" value="Genomic_DNA"/>
</dbReference>
<protein>
    <submittedName>
        <fullName evidence="1">Uncharacterized protein</fullName>
    </submittedName>
</protein>
<proteinExistence type="predicted"/>
<comment type="caution">
    <text evidence="1">The sequence shown here is derived from an EMBL/GenBank/DDBJ whole genome shotgun (WGS) entry which is preliminary data.</text>
</comment>
<name>A0A814H535_9BILA</name>
<sequence>MNDLDLLKPFKLSYKNQIIFLKERAKLFLSKINQETPKPTSTSSDKPLLIIDENEAEVLEEENEAEVLEDENGLIQSAVNVSSSITIKPTKYLEDEKPFPDPYLLPNLPSQINDAIALKQMVKFEKLCNFRSIVVDTVFHDLKTNFNLLYPTRAQYAIIVVGILNHLGVERDSKNVDSWRESLISKYKRERQNLSDDKVIEMKHRYSKVNSGRKIKGFPVTQMSERNSLKTKPATPQPRKVVEDDNIKIYCDWTFICSSNSIEQSFAVLVDLY</sequence>
<evidence type="ECO:0000313" key="2">
    <source>
        <dbReference type="Proteomes" id="UP000663855"/>
    </source>
</evidence>